<dbReference type="AlphaFoldDB" id="A0A644WXT5"/>
<accession>A0A644WXT5</accession>
<dbReference type="PROSITE" id="PS51149">
    <property type="entry name" value="GLY_RADICAL_2"/>
    <property type="match status" value="1"/>
</dbReference>
<dbReference type="InterPro" id="IPR051215">
    <property type="entry name" value="GRE"/>
</dbReference>
<comment type="caution">
    <text evidence="5">The sequence shown here is derived from an EMBL/GenBank/DDBJ whole genome shotgun (WGS) entry which is preliminary data.</text>
</comment>
<evidence type="ECO:0000313" key="5">
    <source>
        <dbReference type="EMBL" id="MPM06863.1"/>
    </source>
</evidence>
<evidence type="ECO:0000256" key="1">
    <source>
        <dbReference type="ARBA" id="ARBA00022818"/>
    </source>
</evidence>
<gene>
    <name evidence="5" type="primary">hpdB_1</name>
    <name evidence="5" type="ORF">SDC9_53166</name>
</gene>
<name>A0A644WXT5_9ZZZZ</name>
<dbReference type="EC" id="4.1.1.83" evidence="5"/>
<feature type="domain" description="PFL" evidence="4">
    <location>
        <begin position="17"/>
        <end position="694"/>
    </location>
</feature>
<dbReference type="InterPro" id="IPR004184">
    <property type="entry name" value="PFL_dom"/>
</dbReference>
<dbReference type="GO" id="GO:0005829">
    <property type="term" value="C:cytosol"/>
    <property type="evidence" value="ECO:0007669"/>
    <property type="project" value="TreeGrafter"/>
</dbReference>
<dbReference type="PROSITE" id="PS51554">
    <property type="entry name" value="PFL"/>
    <property type="match status" value="1"/>
</dbReference>
<reference evidence="5" key="1">
    <citation type="submission" date="2019-08" db="EMBL/GenBank/DDBJ databases">
        <authorList>
            <person name="Kucharzyk K."/>
            <person name="Murdoch R.W."/>
            <person name="Higgins S."/>
            <person name="Loffler F."/>
        </authorList>
    </citation>
    <scope>NUCLEOTIDE SEQUENCE</scope>
</reference>
<sequence length="822" mass="93522">MAKKIIKREIEGEPSTKRVSLRYNELLTREAYIDSERAELFTGYVKEHWNEPAYLRAGGALKAVLSGMTPVIWEDELIVGSQSRYFLGTQVYPEYETWMLEGFKKIRREEERYMEGSLQKKEGERLGIYRIYPEDSKKILEMATFWEGKDWRSQAEKCLKETMPDYDTVEKWMQQLVFLRFMFDVPEGRVIADYQKMVDLGAEGLISVCKGQIGKLGEVHTSKQYEKYNFYRGTILALEGLINFAGNYAAEAERQRENCGDEKRRAELAEIARICRKVPAKPAETFREAIQSFWFTHLALFIELNGRGMSPGRFDQYMYRPYLNEKLAGKITDGEVQEYLELMRIKCTELTRAHAVFTESYLGGSIYQNLTLGGVDRYGRPADNELSLMILRAGINVKTWQPTLSVRWSDEMSYGFKAAAVECIKSGGGYPALFSDKVAIKRFTERTGASIEDARDWAPCGCVDMQICGKRMPMYAVPHTNNLKIFELMMYNGVNPVTGDKLIDTMINFEDATYEQICTEYSRLMHVIVKREEDYWNTIMVVHNDLGLVHPIMSSLLDDCLEKGRHAYAGGCRYSDSAYVISCGVVNVANSLAAIKKNIFDEKKFTLKELMTAIRANYEGYEDIRRAMLDAPKYGNDNDYVDLILASLYDEWASASSQEENWVGNGAFWQPSTLSVTTQVLHGKACNATPDGRKNQDSVADGALSAFPGSDRNGPTCLIHSAVKVHADNLQSTLFNMKFNPAAIEGDIGTKKFITLNDAYFHLGGYQVQYNIVDREMLIDAQKHPEKYSDLMVRVAGFTAKFIDLGPDVQKQIINRTQFNEA</sequence>
<dbReference type="Gene3D" id="3.20.70.20">
    <property type="match status" value="1"/>
</dbReference>
<keyword evidence="1" id="KW-0556">Organic radical</keyword>
<evidence type="ECO:0000259" key="4">
    <source>
        <dbReference type="PROSITE" id="PS51554"/>
    </source>
</evidence>
<dbReference type="InterPro" id="IPR001150">
    <property type="entry name" value="Gly_radical"/>
</dbReference>
<proteinExistence type="predicted"/>
<dbReference type="GO" id="GO:0043722">
    <property type="term" value="F:4-hydroxyphenylacetate decarboxylase activity"/>
    <property type="evidence" value="ECO:0007669"/>
    <property type="project" value="UniProtKB-EC"/>
</dbReference>
<dbReference type="PANTHER" id="PTHR43641">
    <property type="entry name" value="FORMATE ACETYLTRANSFERASE 3-RELATED"/>
    <property type="match status" value="1"/>
</dbReference>
<dbReference type="Pfam" id="PF01228">
    <property type="entry name" value="Gly_radical"/>
    <property type="match status" value="1"/>
</dbReference>
<dbReference type="PANTHER" id="PTHR43641:SF2">
    <property type="entry name" value="DEHYDRATASE YBIW-RELATED"/>
    <property type="match status" value="1"/>
</dbReference>
<dbReference type="Pfam" id="PF02901">
    <property type="entry name" value="PFL-like"/>
    <property type="match status" value="1"/>
</dbReference>
<dbReference type="SUPFAM" id="SSF51998">
    <property type="entry name" value="PFL-like glycyl radical enzymes"/>
    <property type="match status" value="1"/>
</dbReference>
<protein>
    <submittedName>
        <fullName evidence="5">4-hydroxyphenylacetate decarboxylase large subunit</fullName>
        <ecNumber evidence="5">4.1.1.83</ecNumber>
    </submittedName>
</protein>
<dbReference type="EMBL" id="VSSQ01001273">
    <property type="protein sequence ID" value="MPM06863.1"/>
    <property type="molecule type" value="Genomic_DNA"/>
</dbReference>
<keyword evidence="2 5" id="KW-0456">Lyase</keyword>
<organism evidence="5">
    <name type="scientific">bioreactor metagenome</name>
    <dbReference type="NCBI Taxonomy" id="1076179"/>
    <lineage>
        <taxon>unclassified sequences</taxon>
        <taxon>metagenomes</taxon>
        <taxon>ecological metagenomes</taxon>
    </lineage>
</organism>
<feature type="domain" description="Glycine radical" evidence="3">
    <location>
        <begin position="702"/>
        <end position="822"/>
    </location>
</feature>
<evidence type="ECO:0000256" key="2">
    <source>
        <dbReference type="ARBA" id="ARBA00023239"/>
    </source>
</evidence>
<evidence type="ECO:0000259" key="3">
    <source>
        <dbReference type="PROSITE" id="PS51149"/>
    </source>
</evidence>